<dbReference type="AlphaFoldDB" id="A0A1G9ZAS4"/>
<accession>A0A1G9ZAS4</accession>
<proteinExistence type="predicted"/>
<keyword evidence="3" id="KW-1185">Reference proteome</keyword>
<evidence type="ECO:0000313" key="2">
    <source>
        <dbReference type="EMBL" id="SDN18207.1"/>
    </source>
</evidence>
<evidence type="ECO:0000313" key="3">
    <source>
        <dbReference type="Proteomes" id="UP000199451"/>
    </source>
</evidence>
<evidence type="ECO:0000256" key="1">
    <source>
        <dbReference type="SAM" id="MobiDB-lite"/>
    </source>
</evidence>
<feature type="region of interest" description="Disordered" evidence="1">
    <location>
        <begin position="1"/>
        <end position="39"/>
    </location>
</feature>
<protein>
    <submittedName>
        <fullName evidence="2">Uncharacterized protein</fullName>
    </submittedName>
</protein>
<sequence>MPLQLTGPAFDADATTTDRESAMAGHALAETTPTGTAAS</sequence>
<reference evidence="3" key="1">
    <citation type="submission" date="2016-10" db="EMBL/GenBank/DDBJ databases">
        <authorList>
            <person name="Varghese N."/>
            <person name="Submissions S."/>
        </authorList>
    </citation>
    <scope>NUCLEOTIDE SEQUENCE [LARGE SCALE GENOMIC DNA]</scope>
    <source>
        <strain evidence="3">CGMCC 1.10119</strain>
    </source>
</reference>
<name>A0A1G9ZAS4_9EURY</name>
<gene>
    <name evidence="2" type="ORF">SAMN04487949_3575</name>
</gene>
<dbReference type="Proteomes" id="UP000199451">
    <property type="component" value="Unassembled WGS sequence"/>
</dbReference>
<dbReference type="EMBL" id="FNHL01000007">
    <property type="protein sequence ID" value="SDN18207.1"/>
    <property type="molecule type" value="Genomic_DNA"/>
</dbReference>
<organism evidence="2 3">
    <name type="scientific">Halogranum gelatinilyticum</name>
    <dbReference type="NCBI Taxonomy" id="660521"/>
    <lineage>
        <taxon>Archaea</taxon>
        <taxon>Methanobacteriati</taxon>
        <taxon>Methanobacteriota</taxon>
        <taxon>Stenosarchaea group</taxon>
        <taxon>Halobacteria</taxon>
        <taxon>Halobacteriales</taxon>
        <taxon>Haloferacaceae</taxon>
    </lineage>
</organism>